<evidence type="ECO:0000313" key="2">
    <source>
        <dbReference type="Proteomes" id="UP000253772"/>
    </source>
</evidence>
<dbReference type="Proteomes" id="UP000253772">
    <property type="component" value="Chromosome c1"/>
</dbReference>
<reference evidence="1 2" key="1">
    <citation type="submission" date="2019-03" db="EMBL/GenBank/DDBJ databases">
        <title>Comparative insights into the high quality Complete genome sequence of highly metal resistant Cupriavidus metallidurans strain BS1 isolated from a gold-copper mine.</title>
        <authorList>
            <person name="Mazhar H.S."/>
            <person name="Rensing C."/>
        </authorList>
    </citation>
    <scope>NUCLEOTIDE SEQUENCE [LARGE SCALE GENOMIC DNA]</scope>
    <source>
        <strain evidence="1 2">BS1</strain>
    </source>
</reference>
<dbReference type="EMBL" id="CP037900">
    <property type="protein sequence ID" value="QBP11424.1"/>
    <property type="molecule type" value="Genomic_DNA"/>
</dbReference>
<proteinExistence type="predicted"/>
<dbReference type="OrthoDB" id="9989581at2"/>
<accession>A0A2L0XBF4</accession>
<dbReference type="RefSeq" id="WP_017512723.1">
    <property type="nucleotide sequence ID" value="NZ_CP026544.1"/>
</dbReference>
<dbReference type="AlphaFoldDB" id="A0A2L0XBF4"/>
<protein>
    <submittedName>
        <fullName evidence="1">Uncharacterized protein</fullName>
    </submittedName>
</protein>
<organism evidence="1 2">
    <name type="scientific">Cupriavidus metallidurans</name>
    <dbReference type="NCBI Taxonomy" id="119219"/>
    <lineage>
        <taxon>Bacteria</taxon>
        <taxon>Pseudomonadati</taxon>
        <taxon>Pseudomonadota</taxon>
        <taxon>Betaproteobacteria</taxon>
        <taxon>Burkholderiales</taxon>
        <taxon>Burkholderiaceae</taxon>
        <taxon>Cupriavidus</taxon>
    </lineage>
</organism>
<gene>
    <name evidence="1" type="ORF">DDF84_017580</name>
</gene>
<evidence type="ECO:0000313" key="1">
    <source>
        <dbReference type="EMBL" id="QBP11424.1"/>
    </source>
</evidence>
<sequence length="209" mass="22861">MTYIAGFPKRLCAAAIISFLLGACAPLPPIDVSQSASLVRTSISDSKKSVVSSIEVKNDAPPPVPAENTTFSASYMPIGSNTAETVAADIKAYFDGATTRGTEDAQRVIARIEIADAYWVLKAAAKVPIVGIFSLGGDREFFMNVRVSFEVEERGKVVRTFAVNERFSIPDGKADTQDDIARSYQKLVAKYREHFFASLDRTFTTRYLN</sequence>
<name>A0A2L0XBF4_9BURK</name>